<proteinExistence type="predicted"/>
<keyword evidence="1" id="KW-0472">Membrane</keyword>
<keyword evidence="1" id="KW-0812">Transmembrane</keyword>
<evidence type="ECO:0000313" key="3">
    <source>
        <dbReference type="Proteomes" id="UP000487649"/>
    </source>
</evidence>
<gene>
    <name evidence="2" type="ORF">GMA92_15415</name>
</gene>
<comment type="caution">
    <text evidence="2">The sequence shown here is derived from an EMBL/GenBank/DDBJ whole genome shotgun (WGS) entry which is preliminary data.</text>
</comment>
<keyword evidence="1" id="KW-1133">Transmembrane helix</keyword>
<evidence type="ECO:0000313" key="2">
    <source>
        <dbReference type="EMBL" id="MTK22784.1"/>
    </source>
</evidence>
<sequence length="101" mass="11924">MNDLTSVLLVIVSIMLMGMSYKYHKTVNSLNYALGKVTNTKRNIDFRVVTKEEFLMERMKKGTRKEEASRQWDMASKGYNFAFVKEDNYFYSVEHVNEYLS</sequence>
<evidence type="ECO:0000256" key="1">
    <source>
        <dbReference type="SAM" id="Phobius"/>
    </source>
</evidence>
<accession>A0A9X5AQW1</accession>
<feature type="transmembrane region" description="Helical" evidence="1">
    <location>
        <begin position="6"/>
        <end position="23"/>
    </location>
</feature>
<reference evidence="2 3" key="1">
    <citation type="journal article" date="2019" name="Nat. Med.">
        <title>A library of human gut bacterial isolates paired with longitudinal multiomics data enables mechanistic microbiome research.</title>
        <authorList>
            <person name="Poyet M."/>
            <person name="Groussin M."/>
            <person name="Gibbons S.M."/>
            <person name="Avila-Pacheco J."/>
            <person name="Jiang X."/>
            <person name="Kearney S.M."/>
            <person name="Perrotta A.R."/>
            <person name="Berdy B."/>
            <person name="Zhao S."/>
            <person name="Lieberman T.D."/>
            <person name="Swanson P.K."/>
            <person name="Smith M."/>
            <person name="Roesemann S."/>
            <person name="Alexander J.E."/>
            <person name="Rich S.A."/>
            <person name="Livny J."/>
            <person name="Vlamakis H."/>
            <person name="Clish C."/>
            <person name="Bullock K."/>
            <person name="Deik A."/>
            <person name="Scott J."/>
            <person name="Pierce K.A."/>
            <person name="Xavier R.J."/>
            <person name="Alm E.J."/>
        </authorList>
    </citation>
    <scope>NUCLEOTIDE SEQUENCE [LARGE SCALE GENOMIC DNA]</scope>
    <source>
        <strain evidence="2 3">BIOML-A198</strain>
    </source>
</reference>
<dbReference type="Proteomes" id="UP000487649">
    <property type="component" value="Unassembled WGS sequence"/>
</dbReference>
<dbReference type="AlphaFoldDB" id="A0A9X5AQW1"/>
<name>A0A9X5AQW1_9FIRM</name>
<dbReference type="EMBL" id="WMQE01000058">
    <property type="protein sequence ID" value="MTK22784.1"/>
    <property type="molecule type" value="Genomic_DNA"/>
</dbReference>
<organism evidence="2 3">
    <name type="scientific">Turicibacter sanguinis</name>
    <dbReference type="NCBI Taxonomy" id="154288"/>
    <lineage>
        <taxon>Bacteria</taxon>
        <taxon>Bacillati</taxon>
        <taxon>Bacillota</taxon>
        <taxon>Erysipelotrichia</taxon>
        <taxon>Erysipelotrichales</taxon>
        <taxon>Turicibacteraceae</taxon>
        <taxon>Turicibacter</taxon>
    </lineage>
</organism>
<protein>
    <submittedName>
        <fullName evidence="2">Uncharacterized protein</fullName>
    </submittedName>
</protein>